<dbReference type="AlphaFoldDB" id="A0A1V9YJK7"/>
<dbReference type="Gene3D" id="2.80.10.50">
    <property type="match status" value="2"/>
</dbReference>
<protein>
    <submittedName>
        <fullName evidence="2">Uncharacterized protein</fullName>
    </submittedName>
</protein>
<feature type="chain" id="PRO_5012777178" evidence="1">
    <location>
        <begin position="16"/>
        <end position="316"/>
    </location>
</feature>
<feature type="non-terminal residue" evidence="2">
    <location>
        <position position="316"/>
    </location>
</feature>
<dbReference type="OrthoDB" id="6770063at2759"/>
<dbReference type="InterPro" id="IPR035992">
    <property type="entry name" value="Ricin_B-like_lectins"/>
</dbReference>
<dbReference type="Proteomes" id="UP000243217">
    <property type="component" value="Unassembled WGS sequence"/>
</dbReference>
<keyword evidence="3" id="KW-1185">Reference proteome</keyword>
<sequence length="316" mass="34804">MKIFYLTVLLAAVNAQTPGTCSQEVLDAYSKCAGYVAYGQVAPSAVAAIGSPVGHLSICYGDWPECNDLQRLGLSPAGDCTINTWKGAYTNVRTFITECPNPLPPRSPPTTFCTATKMVLSEFYSQLYTDVVRNNNNEKFVYNSASKTIVVNSNGQCLEGIPVPAPAYGIGGVKTAPCDPKNFNQKWYVDNNQIMIGSYCLSTDPFKRGSAVSVEPCNYGKQYITNQFFADCTTVTTNYVRIVSTRGKRISEYYSGLYFNDPANNFNELFTWDAGTKMFKSASSQQCLDSFLGSDGKYKIHTYDCDVNNGNQKWIV</sequence>
<gene>
    <name evidence="2" type="ORF">THRCLA_10614</name>
</gene>
<reference evidence="2 3" key="1">
    <citation type="journal article" date="2014" name="Genome Biol. Evol.">
        <title>The secreted proteins of Achlya hypogyna and Thraustotheca clavata identify the ancestral oomycete secretome and reveal gene acquisitions by horizontal gene transfer.</title>
        <authorList>
            <person name="Misner I."/>
            <person name="Blouin N."/>
            <person name="Leonard G."/>
            <person name="Richards T.A."/>
            <person name="Lane C.E."/>
        </authorList>
    </citation>
    <scope>NUCLEOTIDE SEQUENCE [LARGE SCALE GENOMIC DNA]</scope>
    <source>
        <strain evidence="2 3">ATCC 34112</strain>
    </source>
</reference>
<evidence type="ECO:0000313" key="2">
    <source>
        <dbReference type="EMBL" id="OQR85899.1"/>
    </source>
</evidence>
<organism evidence="2 3">
    <name type="scientific">Thraustotheca clavata</name>
    <dbReference type="NCBI Taxonomy" id="74557"/>
    <lineage>
        <taxon>Eukaryota</taxon>
        <taxon>Sar</taxon>
        <taxon>Stramenopiles</taxon>
        <taxon>Oomycota</taxon>
        <taxon>Saprolegniomycetes</taxon>
        <taxon>Saprolegniales</taxon>
        <taxon>Achlyaceae</taxon>
        <taxon>Thraustotheca</taxon>
    </lineage>
</organism>
<evidence type="ECO:0000313" key="3">
    <source>
        <dbReference type="Proteomes" id="UP000243217"/>
    </source>
</evidence>
<keyword evidence="1" id="KW-0732">Signal</keyword>
<comment type="caution">
    <text evidence="2">The sequence shown here is derived from an EMBL/GenBank/DDBJ whole genome shotgun (WGS) entry which is preliminary data.</text>
</comment>
<proteinExistence type="predicted"/>
<name>A0A1V9YJK7_9STRA</name>
<dbReference type="EMBL" id="JNBS01003605">
    <property type="protein sequence ID" value="OQR85899.1"/>
    <property type="molecule type" value="Genomic_DNA"/>
</dbReference>
<dbReference type="PROSITE" id="PS50231">
    <property type="entry name" value="RICIN_B_LECTIN"/>
    <property type="match status" value="1"/>
</dbReference>
<evidence type="ECO:0000256" key="1">
    <source>
        <dbReference type="SAM" id="SignalP"/>
    </source>
</evidence>
<accession>A0A1V9YJK7</accession>
<dbReference type="STRING" id="74557.A0A1V9YJK7"/>
<dbReference type="SUPFAM" id="SSF50370">
    <property type="entry name" value="Ricin B-like lectins"/>
    <property type="match status" value="1"/>
</dbReference>
<feature type="signal peptide" evidence="1">
    <location>
        <begin position="1"/>
        <end position="15"/>
    </location>
</feature>